<dbReference type="Gene3D" id="3.90.850.10">
    <property type="entry name" value="Fumarylacetoacetase-like, C-terminal domain"/>
    <property type="match status" value="1"/>
</dbReference>
<proteinExistence type="predicted"/>
<dbReference type="InterPro" id="IPR011234">
    <property type="entry name" value="Fumarylacetoacetase-like_C"/>
</dbReference>
<dbReference type="RefSeq" id="WP_271020463.1">
    <property type="nucleotide sequence ID" value="NZ_JAQHXR010000001.1"/>
</dbReference>
<dbReference type="InterPro" id="IPR036663">
    <property type="entry name" value="Fumarylacetoacetase_C_sf"/>
</dbReference>
<keyword evidence="4" id="KW-1185">Reference proteome</keyword>
<evidence type="ECO:0000313" key="4">
    <source>
        <dbReference type="Proteomes" id="UP001210261"/>
    </source>
</evidence>
<dbReference type="Pfam" id="PF01557">
    <property type="entry name" value="FAA_hydrolase"/>
    <property type="match status" value="1"/>
</dbReference>
<feature type="domain" description="Fumarylacetoacetase-like C-terminal" evidence="2">
    <location>
        <begin position="77"/>
        <end position="288"/>
    </location>
</feature>
<evidence type="ECO:0000313" key="3">
    <source>
        <dbReference type="EMBL" id="MDA3968166.1"/>
    </source>
</evidence>
<sequence>MKFVSYKYQSKVYCGILVDDMCYSFCDFLLEFTTMNEFLQNYSQEVLVRLKSGSNKAGISIDSVEILSPIISPLQDVLCVGVNYLEHAKESATFKGEKFETRDYPVYFSKRVDEMVSPFGEIPLNGDITNMLDYEVELGVILCKDIYKPSRDEVLDSIFGYTIINDISARDLQKRYKQFYFGKSLKGSCVMGPCIVSKDEFNNEIPSLDIQCYVNGELRQNSNTRNMIFKIDFMLYELSHAMKLKSGTILSTGTPSGVGMGFNPPRFLKGGDLVECKIEKIGSLKNFVSSI</sequence>
<evidence type="ECO:0000259" key="2">
    <source>
        <dbReference type="Pfam" id="PF01557"/>
    </source>
</evidence>
<dbReference type="Proteomes" id="UP001210261">
    <property type="component" value="Unassembled WGS sequence"/>
</dbReference>
<reference evidence="3 4" key="1">
    <citation type="submission" date="2023-01" db="EMBL/GenBank/DDBJ databases">
        <title>Description of Helicobacter ibis sp. nov. isolated from faecal droppings of black-faced ibis (Theristicus melanopis).</title>
        <authorList>
            <person name="Lopez-Cantillo M."/>
            <person name="Vidal-Veuthey B."/>
            <person name="Mella A."/>
            <person name="De La Haba R."/>
            <person name="Collado L."/>
        </authorList>
    </citation>
    <scope>NUCLEOTIDE SEQUENCE [LARGE SCALE GENOMIC DNA]</scope>
    <source>
        <strain evidence="3 4">A82</strain>
    </source>
</reference>
<name>A0ABT4VBT9_9HELI</name>
<evidence type="ECO:0000256" key="1">
    <source>
        <dbReference type="ARBA" id="ARBA00022723"/>
    </source>
</evidence>
<dbReference type="GO" id="GO:0016787">
    <property type="term" value="F:hydrolase activity"/>
    <property type="evidence" value="ECO:0007669"/>
    <property type="project" value="UniProtKB-KW"/>
</dbReference>
<keyword evidence="3" id="KW-0378">Hydrolase</keyword>
<dbReference type="EMBL" id="JAQHXR010000001">
    <property type="protein sequence ID" value="MDA3968166.1"/>
    <property type="molecule type" value="Genomic_DNA"/>
</dbReference>
<dbReference type="PANTHER" id="PTHR11820:SF7">
    <property type="entry name" value="ACYLPYRUVASE FAHD1, MITOCHONDRIAL"/>
    <property type="match status" value="1"/>
</dbReference>
<gene>
    <name evidence="3" type="ORF">PF021_00575</name>
</gene>
<dbReference type="SUPFAM" id="SSF56529">
    <property type="entry name" value="FAH"/>
    <property type="match status" value="1"/>
</dbReference>
<dbReference type="PANTHER" id="PTHR11820">
    <property type="entry name" value="ACYLPYRUVASE"/>
    <property type="match status" value="1"/>
</dbReference>
<organism evidence="3 4">
    <name type="scientific">Helicobacter ibis</name>
    <dbReference type="NCBI Taxonomy" id="2962633"/>
    <lineage>
        <taxon>Bacteria</taxon>
        <taxon>Pseudomonadati</taxon>
        <taxon>Campylobacterota</taxon>
        <taxon>Epsilonproteobacteria</taxon>
        <taxon>Campylobacterales</taxon>
        <taxon>Helicobacteraceae</taxon>
        <taxon>Helicobacter</taxon>
    </lineage>
</organism>
<accession>A0ABT4VBT9</accession>
<protein>
    <submittedName>
        <fullName evidence="3">Fumarylacetoacetate hydrolase family protein</fullName>
    </submittedName>
</protein>
<keyword evidence="1" id="KW-0479">Metal-binding</keyword>
<comment type="caution">
    <text evidence="3">The sequence shown here is derived from an EMBL/GenBank/DDBJ whole genome shotgun (WGS) entry which is preliminary data.</text>
</comment>